<proteinExistence type="predicted"/>
<name>A0A836BT29_9CHLO</name>
<evidence type="ECO:0000313" key="1">
    <source>
        <dbReference type="EMBL" id="KAG2486429.1"/>
    </source>
</evidence>
<accession>A0A836BT29</accession>
<organism evidence="1 2">
    <name type="scientific">Edaphochlamys debaryana</name>
    <dbReference type="NCBI Taxonomy" id="47281"/>
    <lineage>
        <taxon>Eukaryota</taxon>
        <taxon>Viridiplantae</taxon>
        <taxon>Chlorophyta</taxon>
        <taxon>core chlorophytes</taxon>
        <taxon>Chlorophyceae</taxon>
        <taxon>CS clade</taxon>
        <taxon>Chlamydomonadales</taxon>
        <taxon>Chlamydomonadales incertae sedis</taxon>
        <taxon>Edaphochlamys</taxon>
    </lineage>
</organism>
<protein>
    <submittedName>
        <fullName evidence="1">Uncharacterized protein</fullName>
    </submittedName>
</protein>
<dbReference type="Proteomes" id="UP000612055">
    <property type="component" value="Unassembled WGS sequence"/>
</dbReference>
<comment type="caution">
    <text evidence="1">The sequence shown here is derived from an EMBL/GenBank/DDBJ whole genome shotgun (WGS) entry which is preliminary data.</text>
</comment>
<sequence length="326" mass="33280">MAPTAASEPPRPPGFAAPELQGAGEWQDAAALPPRYRVSVEGMRALSQARLYGDHEALGVRHLDPDVVWDVPTHIAEGRPAMLSVLYSVKWAMAGVDLEPVLFRLVELSPRRSLLELALAAHLRPRRPWWGPGAWALPEEALLRIREVIHVSLGPSPDGSDDVITRIQGTLDNWGGLPWPIRWLNGLLFGSLPAATRPLWAPLAAAFDPSLRPPSQHAAAALAAARRHTAATTAAATAGVCGAANGAAEAATARAAATARDAAAAVVRAGEAMSEVFGAGSALGAAAGSLGGAVASAAQGAGAGPGVLAGTAAPGGAWLGTGKVEM</sequence>
<dbReference type="OrthoDB" id="532557at2759"/>
<evidence type="ECO:0000313" key="2">
    <source>
        <dbReference type="Proteomes" id="UP000612055"/>
    </source>
</evidence>
<keyword evidence="2" id="KW-1185">Reference proteome</keyword>
<dbReference type="EMBL" id="JAEHOE010000112">
    <property type="protein sequence ID" value="KAG2486429.1"/>
    <property type="molecule type" value="Genomic_DNA"/>
</dbReference>
<reference evidence="1" key="1">
    <citation type="journal article" date="2020" name="bioRxiv">
        <title>Comparative genomics of Chlamydomonas.</title>
        <authorList>
            <person name="Craig R.J."/>
            <person name="Hasan A.R."/>
            <person name="Ness R.W."/>
            <person name="Keightley P.D."/>
        </authorList>
    </citation>
    <scope>NUCLEOTIDE SEQUENCE</scope>
    <source>
        <strain evidence="1">CCAP 11/70</strain>
    </source>
</reference>
<dbReference type="AlphaFoldDB" id="A0A836BT29"/>
<gene>
    <name evidence="1" type="ORF">HYH03_014876</name>
</gene>